<dbReference type="Gene3D" id="3.30.300.50">
    <property type="match status" value="2"/>
</dbReference>
<dbReference type="Pfam" id="PF02983">
    <property type="entry name" value="Pro_Al_protease"/>
    <property type="match status" value="1"/>
</dbReference>
<protein>
    <submittedName>
        <fullName evidence="13">Streptogrisin C</fullName>
    </submittedName>
</protein>
<dbReference type="EMBL" id="FNVB01000010">
    <property type="protein sequence ID" value="SEG94433.1"/>
    <property type="molecule type" value="Genomic_DNA"/>
</dbReference>
<feature type="disulfide bond" evidence="9">
    <location>
        <begin position="206"/>
        <end position="227"/>
    </location>
</feature>
<comment type="similarity">
    <text evidence="1">Belongs to the peptidase S1 family.</text>
</comment>
<dbReference type="GO" id="GO:0005576">
    <property type="term" value="C:extracellular region"/>
    <property type="evidence" value="ECO:0007669"/>
    <property type="project" value="InterPro"/>
</dbReference>
<keyword evidence="2" id="KW-0645">Protease</keyword>
<dbReference type="InterPro" id="IPR035070">
    <property type="entry name" value="Streptogrisin_prodomain"/>
</dbReference>
<dbReference type="InterPro" id="IPR004236">
    <property type="entry name" value="Pept_S1_alpha_lytic"/>
</dbReference>
<feature type="domain" description="Peptidase S1" evidence="11">
    <location>
        <begin position="220"/>
        <end position="370"/>
    </location>
</feature>
<reference evidence="15 16" key="2">
    <citation type="submission" date="2016-10" db="EMBL/GenBank/DDBJ databases">
        <authorList>
            <person name="Varghese N."/>
            <person name="Submissions S."/>
        </authorList>
    </citation>
    <scope>NUCLEOTIDE SEQUENCE [LARGE SCALE GENOMIC DNA]</scope>
    <source>
        <strain evidence="16">ATCC 20501</strain>
        <strain evidence="14 15">CGMCC 4.3529</strain>
    </source>
</reference>
<proteinExistence type="inferred from homology"/>
<sequence length="381" mass="39134">MSRSRTIRLLGAAVLAAGTLAAVAVPSTAAPAPDQAAPELLAAMQRDFGLTAQQAQDRLAREARAIQLNEKLRGSAGEAFAGSYFDEASGKLVLAVTDGRAAQAAREAGADAVVVSNTERELDATKSTLDGMEATAPQSITGWYVDVRSNSVVVSVNRAEADSATEDFLARARAIDDSVRVEEVAESPRTFYDLRGGDAYYMGGRCSVGFAVRTSSGGAGMVTAGHCGRPGTAVSGYNQVAMGTFQGSSFPGNDYAWVSANSNWTPRALVNMYNGSTRAVSGATVAPVGSSICRSGSTTGWRCGSVQAMNQTVRYAEGTVTGLTRTNACAEPGDSGGSFISGTQAQGMTSGGSGNCSSGGTTYFQPVQEALSAYGLRLVTG</sequence>
<evidence type="ECO:0000256" key="8">
    <source>
        <dbReference type="PIRSR" id="PIRSR001134-1"/>
    </source>
</evidence>
<evidence type="ECO:0000256" key="7">
    <source>
        <dbReference type="ARBA" id="ARBA00023157"/>
    </source>
</evidence>
<evidence type="ECO:0000256" key="6">
    <source>
        <dbReference type="ARBA" id="ARBA00023145"/>
    </source>
</evidence>
<accession>A0A1H6EB15</accession>
<evidence type="ECO:0000256" key="9">
    <source>
        <dbReference type="PIRSR" id="PIRSR001134-2"/>
    </source>
</evidence>
<dbReference type="Gene3D" id="2.40.10.10">
    <property type="entry name" value="Trypsin-like serine proteases"/>
    <property type="match status" value="2"/>
</dbReference>
<keyword evidence="5" id="KW-0720">Serine protease</keyword>
<evidence type="ECO:0000256" key="2">
    <source>
        <dbReference type="ARBA" id="ARBA00022670"/>
    </source>
</evidence>
<organism evidence="13 16">
    <name type="scientific">Saccharopolyspora kobensis</name>
    <dbReference type="NCBI Taxonomy" id="146035"/>
    <lineage>
        <taxon>Bacteria</taxon>
        <taxon>Bacillati</taxon>
        <taxon>Actinomycetota</taxon>
        <taxon>Actinomycetes</taxon>
        <taxon>Pseudonocardiales</taxon>
        <taxon>Pseudonocardiaceae</taxon>
        <taxon>Saccharopolyspora</taxon>
    </lineage>
</organism>
<evidence type="ECO:0000256" key="5">
    <source>
        <dbReference type="ARBA" id="ARBA00022825"/>
    </source>
</evidence>
<feature type="disulfide bond" evidence="9">
    <location>
        <begin position="293"/>
        <end position="303"/>
    </location>
</feature>
<keyword evidence="4" id="KW-0378">Hydrolase</keyword>
<evidence type="ECO:0000313" key="16">
    <source>
        <dbReference type="Proteomes" id="UP000236729"/>
    </source>
</evidence>
<keyword evidence="3 10" id="KW-0732">Signal</keyword>
<keyword evidence="15" id="KW-1185">Reference proteome</keyword>
<dbReference type="GO" id="GO:0006508">
    <property type="term" value="P:proteolysis"/>
    <property type="evidence" value="ECO:0007669"/>
    <property type="project" value="UniProtKB-KW"/>
</dbReference>
<dbReference type="InterPro" id="IPR043504">
    <property type="entry name" value="Peptidase_S1_PA_chymotrypsin"/>
</dbReference>
<feature type="domain" description="Peptidase S1A alpha-lytic prodomain" evidence="12">
    <location>
        <begin position="119"/>
        <end position="173"/>
    </location>
</feature>
<reference evidence="13" key="1">
    <citation type="submission" date="2016-10" db="EMBL/GenBank/DDBJ databases">
        <authorList>
            <person name="de Groot N.N."/>
        </authorList>
    </citation>
    <scope>NUCLEOTIDE SEQUENCE [LARGE SCALE GENOMIC DNA]</scope>
    <source>
        <strain evidence="13">ATCC 20501</strain>
    </source>
</reference>
<feature type="chain" id="PRO_5038718974" evidence="10">
    <location>
        <begin position="25"/>
        <end position="381"/>
    </location>
</feature>
<dbReference type="SUPFAM" id="SSF50494">
    <property type="entry name" value="Trypsin-like serine proteases"/>
    <property type="match status" value="1"/>
</dbReference>
<evidence type="ECO:0000256" key="1">
    <source>
        <dbReference type="ARBA" id="ARBA00007664"/>
    </source>
</evidence>
<dbReference type="InterPro" id="IPR001316">
    <property type="entry name" value="Pept_S1A_streptogrisin"/>
</dbReference>
<dbReference type="PIRSF" id="PIRSF001134">
    <property type="entry name" value="Streptogrisin"/>
    <property type="match status" value="1"/>
</dbReference>
<dbReference type="InterPro" id="IPR001254">
    <property type="entry name" value="Trypsin_dom"/>
</dbReference>
<feature type="active site" description="Charge relay system" evidence="8">
    <location>
        <position position="335"/>
    </location>
</feature>
<evidence type="ECO:0000313" key="15">
    <source>
        <dbReference type="Proteomes" id="UP000199690"/>
    </source>
</evidence>
<dbReference type="CDD" id="cd21112">
    <property type="entry name" value="alphaLP-like"/>
    <property type="match status" value="1"/>
</dbReference>
<accession>A0A1I1U2L1</accession>
<dbReference type="EMBL" id="FOME01000005">
    <property type="protein sequence ID" value="SFD65086.1"/>
    <property type="molecule type" value="Genomic_DNA"/>
</dbReference>
<evidence type="ECO:0000256" key="10">
    <source>
        <dbReference type="SAM" id="SignalP"/>
    </source>
</evidence>
<dbReference type="SMR" id="A0A1H6EB15"/>
<dbReference type="PRINTS" id="PR00861">
    <property type="entry name" value="ALYTICPTASE"/>
</dbReference>
<feature type="disulfide bond" evidence="9">
    <location>
        <begin position="329"/>
        <end position="356"/>
    </location>
</feature>
<dbReference type="GO" id="GO:0004252">
    <property type="term" value="F:serine-type endopeptidase activity"/>
    <property type="evidence" value="ECO:0007669"/>
    <property type="project" value="InterPro"/>
</dbReference>
<evidence type="ECO:0000256" key="3">
    <source>
        <dbReference type="ARBA" id="ARBA00022729"/>
    </source>
</evidence>
<feature type="active site" description="Charge relay system" evidence="8">
    <location>
        <position position="226"/>
    </location>
</feature>
<name>A0A1H6EB15_9PSEU</name>
<feature type="active site" description="Charge relay system" evidence="8">
    <location>
        <position position="254"/>
    </location>
</feature>
<gene>
    <name evidence="13" type="ORF">SAMN02982929_05916</name>
    <name evidence="14" type="ORF">SAMN05216506_105371</name>
</gene>
<dbReference type="InterPro" id="IPR009003">
    <property type="entry name" value="Peptidase_S1_PA"/>
</dbReference>
<evidence type="ECO:0000313" key="13">
    <source>
        <dbReference type="EMBL" id="SEG94433.1"/>
    </source>
</evidence>
<keyword evidence="7 9" id="KW-1015">Disulfide bond</keyword>
<dbReference type="Proteomes" id="UP000236729">
    <property type="component" value="Unassembled WGS sequence"/>
</dbReference>
<dbReference type="Pfam" id="PF00089">
    <property type="entry name" value="Trypsin"/>
    <property type="match status" value="1"/>
</dbReference>
<evidence type="ECO:0000259" key="11">
    <source>
        <dbReference type="Pfam" id="PF00089"/>
    </source>
</evidence>
<dbReference type="AlphaFoldDB" id="A0A1H6EB15"/>
<dbReference type="RefSeq" id="WP_093352829.1">
    <property type="nucleotide sequence ID" value="NZ_FNVB01000010.1"/>
</dbReference>
<dbReference type="Proteomes" id="UP000199690">
    <property type="component" value="Unassembled WGS sequence"/>
</dbReference>
<keyword evidence="6" id="KW-0865">Zymogen</keyword>
<feature type="signal peptide" evidence="10">
    <location>
        <begin position="1"/>
        <end position="24"/>
    </location>
</feature>
<evidence type="ECO:0000313" key="14">
    <source>
        <dbReference type="EMBL" id="SFD65086.1"/>
    </source>
</evidence>
<evidence type="ECO:0000259" key="12">
    <source>
        <dbReference type="Pfam" id="PF02983"/>
    </source>
</evidence>
<evidence type="ECO:0000256" key="4">
    <source>
        <dbReference type="ARBA" id="ARBA00022801"/>
    </source>
</evidence>